<dbReference type="InterPro" id="IPR008030">
    <property type="entry name" value="NmrA-like"/>
</dbReference>
<evidence type="ECO:0000256" key="2">
    <source>
        <dbReference type="ARBA" id="ARBA00023002"/>
    </source>
</evidence>
<gene>
    <name evidence="5" type="ORF">VHEMI02206</name>
</gene>
<keyword evidence="3" id="KW-0812">Transmembrane</keyword>
<organism evidence="5 6">
    <name type="scientific">[Torrubiella] hemipterigena</name>
    <dbReference type="NCBI Taxonomy" id="1531966"/>
    <lineage>
        <taxon>Eukaryota</taxon>
        <taxon>Fungi</taxon>
        <taxon>Dikarya</taxon>
        <taxon>Ascomycota</taxon>
        <taxon>Pezizomycotina</taxon>
        <taxon>Sordariomycetes</taxon>
        <taxon>Hypocreomycetidae</taxon>
        <taxon>Hypocreales</taxon>
        <taxon>Clavicipitaceae</taxon>
        <taxon>Clavicipitaceae incertae sedis</taxon>
        <taxon>'Torrubiella' clade</taxon>
    </lineage>
</organism>
<keyword evidence="1" id="KW-0521">NADP</keyword>
<dbReference type="GO" id="GO:0016491">
    <property type="term" value="F:oxidoreductase activity"/>
    <property type="evidence" value="ECO:0007669"/>
    <property type="project" value="UniProtKB-KW"/>
</dbReference>
<keyword evidence="3" id="KW-0472">Membrane</keyword>
<dbReference type="PANTHER" id="PTHR47706:SF6">
    <property type="entry name" value="NMRA-LIKE FAMILY PROTEIN (AFU_ORTHOLOGUE AFUA_6G00280)"/>
    <property type="match status" value="1"/>
</dbReference>
<dbReference type="OrthoDB" id="5283654at2759"/>
<evidence type="ECO:0000256" key="3">
    <source>
        <dbReference type="SAM" id="Phobius"/>
    </source>
</evidence>
<dbReference type="Gene3D" id="3.40.50.720">
    <property type="entry name" value="NAD(P)-binding Rossmann-like Domain"/>
    <property type="match status" value="1"/>
</dbReference>
<evidence type="ECO:0000313" key="5">
    <source>
        <dbReference type="EMBL" id="CEJ82120.1"/>
    </source>
</evidence>
<dbReference type="SUPFAM" id="SSF51735">
    <property type="entry name" value="NAD(P)-binding Rossmann-fold domains"/>
    <property type="match status" value="1"/>
</dbReference>
<dbReference type="Pfam" id="PF05368">
    <property type="entry name" value="NmrA"/>
    <property type="match status" value="1"/>
</dbReference>
<keyword evidence="3" id="KW-1133">Transmembrane helix</keyword>
<dbReference type="HOGENOM" id="CLU_059949_0_0_1"/>
<dbReference type="PANTHER" id="PTHR47706">
    <property type="entry name" value="NMRA-LIKE FAMILY PROTEIN"/>
    <property type="match status" value="1"/>
</dbReference>
<feature type="transmembrane region" description="Helical" evidence="3">
    <location>
        <begin position="153"/>
        <end position="175"/>
    </location>
</feature>
<evidence type="ECO:0000256" key="1">
    <source>
        <dbReference type="ARBA" id="ARBA00022857"/>
    </source>
</evidence>
<accession>A0A0A1T7J3</accession>
<dbReference type="CDD" id="cd05259">
    <property type="entry name" value="PCBER_SDR_a"/>
    <property type="match status" value="1"/>
</dbReference>
<dbReference type="InterPro" id="IPR036291">
    <property type="entry name" value="NAD(P)-bd_dom_sf"/>
</dbReference>
<proteinExistence type="predicted"/>
<reference evidence="5 6" key="1">
    <citation type="journal article" date="2015" name="Genome Announc.">
        <title>Draft Genome Sequence and Gene Annotation of the Entomopathogenic Fungus Verticillium hemipterigenum.</title>
        <authorList>
            <person name="Horn F."/>
            <person name="Habel A."/>
            <person name="Scharf D.H."/>
            <person name="Dworschak J."/>
            <person name="Brakhage A.A."/>
            <person name="Guthke R."/>
            <person name="Hertweck C."/>
            <person name="Linde J."/>
        </authorList>
    </citation>
    <scope>NUCLEOTIDE SEQUENCE [LARGE SCALE GENOMIC DNA]</scope>
</reference>
<dbReference type="Proteomes" id="UP000039046">
    <property type="component" value="Unassembled WGS sequence"/>
</dbReference>
<dbReference type="AlphaFoldDB" id="A0A0A1T7J3"/>
<dbReference type="Gene3D" id="3.90.25.10">
    <property type="entry name" value="UDP-galactose 4-epimerase, domain 1"/>
    <property type="match status" value="1"/>
</dbReference>
<evidence type="ECO:0000313" key="6">
    <source>
        <dbReference type="Proteomes" id="UP000039046"/>
    </source>
</evidence>
<dbReference type="InterPro" id="IPR051609">
    <property type="entry name" value="NmrA/Isoflavone_reductase-like"/>
</dbReference>
<name>A0A0A1T7J3_9HYPO</name>
<dbReference type="EMBL" id="CDHN01000001">
    <property type="protein sequence ID" value="CEJ82120.1"/>
    <property type="molecule type" value="Genomic_DNA"/>
</dbReference>
<protein>
    <recommendedName>
        <fullName evidence="4">NmrA-like domain-containing protein</fullName>
    </recommendedName>
</protein>
<sequence>MATPVNSVLVLGAGELGMALLEALALHPRRQTTKLAVLLRQSTVESSDEEKRSKIEQLQSWNVAVEPADVLAASVEDLAAIFGKYHTVVSCTGMELPSGTQTKLAKAISQSQASRYFPWQFGMDYEVIGQGSSQDLFDEQLEVRRLLREQKTVDWVIVSTGLFMSFLFVEAFGVVELDKKIVRALGSWDNRITVTTPKDIGRVTADVILDPRQIKNEVVYTAGDTIEYGQLADVLDHVYGSKFTRELWDLDILKRQMAEDPNVMVKYRDTFAQGVGVAWDMARTVNAERGIKMTDLRDYLEALKK</sequence>
<feature type="domain" description="NmrA-like" evidence="4">
    <location>
        <begin position="7"/>
        <end position="299"/>
    </location>
</feature>
<keyword evidence="2" id="KW-0560">Oxidoreductase</keyword>
<evidence type="ECO:0000259" key="4">
    <source>
        <dbReference type="Pfam" id="PF05368"/>
    </source>
</evidence>
<keyword evidence="6" id="KW-1185">Reference proteome</keyword>
<dbReference type="InterPro" id="IPR045312">
    <property type="entry name" value="PCBER-like"/>
</dbReference>
<dbReference type="STRING" id="1531966.A0A0A1T7J3"/>
<feature type="transmembrane region" description="Helical" evidence="3">
    <location>
        <begin position="6"/>
        <end position="26"/>
    </location>
</feature>